<organism evidence="1 2">
    <name type="scientific">Geodermatophilus obscurus</name>
    <dbReference type="NCBI Taxonomy" id="1861"/>
    <lineage>
        <taxon>Bacteria</taxon>
        <taxon>Bacillati</taxon>
        <taxon>Actinomycetota</taxon>
        <taxon>Actinomycetes</taxon>
        <taxon>Geodermatophilales</taxon>
        <taxon>Geodermatophilaceae</taxon>
        <taxon>Geodermatophilus</taxon>
    </lineage>
</organism>
<protein>
    <submittedName>
        <fullName evidence="1">Uncharacterized protein</fullName>
    </submittedName>
</protein>
<sequence>MPNGHITALEQGLGRRGDRVVRDAGGACLRDIRQAGDRAASRLPSPTRRSDTFRPFRYDVGLAGHHGGTRRIDTPDGAENAVSTLGELSQQQLITALDAATVSRRGRPLWEART</sequence>
<proteinExistence type="predicted"/>
<accession>A0A1M7RRJ6</accession>
<dbReference type="EMBL" id="FRDM01000001">
    <property type="protein sequence ID" value="SHN48810.1"/>
    <property type="molecule type" value="Genomic_DNA"/>
</dbReference>
<reference evidence="1 2" key="1">
    <citation type="submission" date="2016-12" db="EMBL/GenBank/DDBJ databases">
        <authorList>
            <person name="Song W.-J."/>
            <person name="Kurnit D.M."/>
        </authorList>
    </citation>
    <scope>NUCLEOTIDE SEQUENCE [LARGE SCALE GENOMIC DNA]</scope>
    <source>
        <strain evidence="1 2">DSM 43162</strain>
    </source>
</reference>
<name>A0A1M7RRJ6_9ACTN</name>
<evidence type="ECO:0000313" key="2">
    <source>
        <dbReference type="Proteomes" id="UP000184428"/>
    </source>
</evidence>
<dbReference type="Proteomes" id="UP000184428">
    <property type="component" value="Unassembled WGS sequence"/>
</dbReference>
<gene>
    <name evidence="1" type="ORF">SAMN05660350_00009</name>
</gene>
<dbReference type="AlphaFoldDB" id="A0A1M7RRJ6"/>
<evidence type="ECO:0000313" key="1">
    <source>
        <dbReference type="EMBL" id="SHN48810.1"/>
    </source>
</evidence>